<reference evidence="2" key="2">
    <citation type="submission" date="2016-06" db="EMBL/GenBank/DDBJ databases">
        <title>The genome of a short-lived fish provides insights into sex chromosome evolution and the genetic control of aging.</title>
        <authorList>
            <person name="Reichwald K."/>
            <person name="Felder M."/>
            <person name="Petzold A."/>
            <person name="Koch P."/>
            <person name="Groth M."/>
            <person name="Platzer M."/>
        </authorList>
    </citation>
    <scope>NUCLEOTIDE SEQUENCE</scope>
    <source>
        <tissue evidence="2">Brain</tissue>
    </source>
</reference>
<feature type="region of interest" description="Disordered" evidence="1">
    <location>
        <begin position="1"/>
        <end position="29"/>
    </location>
</feature>
<reference evidence="2" key="1">
    <citation type="submission" date="2016-05" db="EMBL/GenBank/DDBJ databases">
        <authorList>
            <person name="Lavstsen T."/>
            <person name="Jespersen J.S."/>
        </authorList>
    </citation>
    <scope>NUCLEOTIDE SEQUENCE</scope>
    <source>
        <tissue evidence="2">Brain</tissue>
    </source>
</reference>
<protein>
    <submittedName>
        <fullName evidence="2">Uncharacterized protein</fullName>
    </submittedName>
</protein>
<feature type="non-terminal residue" evidence="2">
    <location>
        <position position="96"/>
    </location>
</feature>
<feature type="non-terminal residue" evidence="2">
    <location>
        <position position="1"/>
    </location>
</feature>
<sequence>QLFIQIHQPGPSEQSHPHGGEGLLLPDGRRPPHVVQLLLQSSAQHQAGETPACFGAPRLGSEHLLEVRRHEQPDASVSPWRGASAVSALCVGRHEV</sequence>
<evidence type="ECO:0000313" key="2">
    <source>
        <dbReference type="EMBL" id="SBQ66006.1"/>
    </source>
</evidence>
<evidence type="ECO:0000256" key="1">
    <source>
        <dbReference type="SAM" id="MobiDB-lite"/>
    </source>
</evidence>
<organism evidence="2">
    <name type="scientific">Nothobranchius korthausae</name>
    <dbReference type="NCBI Taxonomy" id="1143690"/>
    <lineage>
        <taxon>Eukaryota</taxon>
        <taxon>Metazoa</taxon>
        <taxon>Chordata</taxon>
        <taxon>Craniata</taxon>
        <taxon>Vertebrata</taxon>
        <taxon>Euteleostomi</taxon>
        <taxon>Actinopterygii</taxon>
        <taxon>Neopterygii</taxon>
        <taxon>Teleostei</taxon>
        <taxon>Neoteleostei</taxon>
        <taxon>Acanthomorphata</taxon>
        <taxon>Ovalentaria</taxon>
        <taxon>Atherinomorphae</taxon>
        <taxon>Cyprinodontiformes</taxon>
        <taxon>Nothobranchiidae</taxon>
        <taxon>Nothobranchius</taxon>
    </lineage>
</organism>
<dbReference type="EMBL" id="HAEB01019479">
    <property type="protein sequence ID" value="SBQ66006.1"/>
    <property type="molecule type" value="Transcribed_RNA"/>
</dbReference>
<proteinExistence type="predicted"/>
<gene>
    <name evidence="2" type="primary">Nfu_g_1_000287</name>
</gene>
<name>A0A1A8G4N3_9TELE</name>
<accession>A0A1A8G4N3</accession>
<dbReference type="AlphaFoldDB" id="A0A1A8G4N3"/>